<name>A0A9Q3JLP7_9BASI</name>
<keyword evidence="2" id="KW-1185">Reference proteome</keyword>
<reference evidence="1" key="1">
    <citation type="submission" date="2021-03" db="EMBL/GenBank/DDBJ databases">
        <title>Draft genome sequence of rust myrtle Austropuccinia psidii MF-1, a brazilian biotype.</title>
        <authorList>
            <person name="Quecine M.C."/>
            <person name="Pachon D.M.R."/>
            <person name="Bonatelli M.L."/>
            <person name="Correr F.H."/>
            <person name="Franceschini L.M."/>
            <person name="Leite T.F."/>
            <person name="Margarido G.R.A."/>
            <person name="Almeida C.A."/>
            <person name="Ferrarezi J.A."/>
            <person name="Labate C.A."/>
        </authorList>
    </citation>
    <scope>NUCLEOTIDE SEQUENCE</scope>
    <source>
        <strain evidence="1">MF-1</strain>
    </source>
</reference>
<dbReference type="AlphaFoldDB" id="A0A9Q3JLP7"/>
<gene>
    <name evidence="1" type="ORF">O181_103485</name>
</gene>
<comment type="caution">
    <text evidence="1">The sequence shown here is derived from an EMBL/GenBank/DDBJ whole genome shotgun (WGS) entry which is preliminary data.</text>
</comment>
<sequence>MLWQSAFCGSSSNIFIIGSSQSLTTPLGTKGAALMAQIHAAESGVIERCCRIPSFDGCWRNRIRKKHPTASLPS</sequence>
<proteinExistence type="predicted"/>
<protein>
    <submittedName>
        <fullName evidence="1">Uncharacterized protein</fullName>
    </submittedName>
</protein>
<dbReference type="Proteomes" id="UP000765509">
    <property type="component" value="Unassembled WGS sequence"/>
</dbReference>
<dbReference type="EMBL" id="AVOT02074724">
    <property type="protein sequence ID" value="MBW0563770.1"/>
    <property type="molecule type" value="Genomic_DNA"/>
</dbReference>
<evidence type="ECO:0000313" key="1">
    <source>
        <dbReference type="EMBL" id="MBW0563770.1"/>
    </source>
</evidence>
<organism evidence="1 2">
    <name type="scientific">Austropuccinia psidii MF-1</name>
    <dbReference type="NCBI Taxonomy" id="1389203"/>
    <lineage>
        <taxon>Eukaryota</taxon>
        <taxon>Fungi</taxon>
        <taxon>Dikarya</taxon>
        <taxon>Basidiomycota</taxon>
        <taxon>Pucciniomycotina</taxon>
        <taxon>Pucciniomycetes</taxon>
        <taxon>Pucciniales</taxon>
        <taxon>Sphaerophragmiaceae</taxon>
        <taxon>Austropuccinia</taxon>
    </lineage>
</organism>
<evidence type="ECO:0000313" key="2">
    <source>
        <dbReference type="Proteomes" id="UP000765509"/>
    </source>
</evidence>
<accession>A0A9Q3JLP7</accession>